<accession>I3IN02</accession>
<dbReference type="AlphaFoldDB" id="I3IN02"/>
<feature type="region of interest" description="Disordered" evidence="1">
    <location>
        <begin position="344"/>
        <end position="384"/>
    </location>
</feature>
<dbReference type="EMBL" id="BAFH01000003">
    <property type="protein sequence ID" value="GAB63097.1"/>
    <property type="molecule type" value="Genomic_DNA"/>
</dbReference>
<dbReference type="STRING" id="247490.KSU1_C1501"/>
<dbReference type="OrthoDB" id="6064658at2"/>
<evidence type="ECO:0000256" key="1">
    <source>
        <dbReference type="SAM" id="MobiDB-lite"/>
    </source>
</evidence>
<organism evidence="2 3">
    <name type="scientific">Candidatus Jettenia caeni</name>
    <dbReference type="NCBI Taxonomy" id="247490"/>
    <lineage>
        <taxon>Bacteria</taxon>
        <taxon>Pseudomonadati</taxon>
        <taxon>Planctomycetota</taxon>
        <taxon>Candidatus Brocadiia</taxon>
        <taxon>Candidatus Brocadiales</taxon>
        <taxon>Candidatus Brocadiaceae</taxon>
        <taxon>Candidatus Jettenia</taxon>
    </lineage>
</organism>
<name>I3IN02_9BACT</name>
<reference evidence="2 3" key="1">
    <citation type="journal article" date="2012" name="FEBS Lett.">
        <title>Anammox organism KSU-1 expresses a NirK-type copper-containing nitrite reductase instead of a NirS-type with cytochrome cd1.</title>
        <authorList>
            <person name="Hira D."/>
            <person name="Toh H."/>
            <person name="Migita C.T."/>
            <person name="Okubo H."/>
            <person name="Nishiyama T."/>
            <person name="Hattori M."/>
            <person name="Furukawa K."/>
            <person name="Fujii T."/>
        </authorList>
    </citation>
    <scope>NUCLEOTIDE SEQUENCE [LARGE SCALE GENOMIC DNA]</scope>
</reference>
<sequence length="384" mass="43313">MKIAKTTSFKAFGTGKALSDEQLAKINKFALVPLTAEQVYVRKYLMCHSGIDRDNERFHEDMLEDFARTLPGKGFFVEGHPSSWSGKGGPGEGRFFDAATEEMPLEKFKETTGEELKLPEGIKNVKVLWGEAYLLKLDSNTDTLAKIDGGIYSFISIGFKAPRQEVTDKHGNYLFGEYRPKGEALEGSLVWLGAQPGASVMKCAGCEKNINGSNGLNSLNRSNRQDYRDKEIGMKEFLEKLARKLGKSFTEERAVEEIVALISEKDAKITALESLAEEGRAYRKHLVDDVLRFGVMVDEIPADEEGQKKESTFINTWPIDRIKVLRDKYEVKAREKFPDKFTFKSKDEADRNEKGKEAEKKKVKTGKKDYTSPEENELFETVGK</sequence>
<protein>
    <submittedName>
        <fullName evidence="2">Uncharacterized protein</fullName>
    </submittedName>
</protein>
<evidence type="ECO:0000313" key="3">
    <source>
        <dbReference type="Proteomes" id="UP000002985"/>
    </source>
</evidence>
<keyword evidence="3" id="KW-1185">Reference proteome</keyword>
<feature type="compositionally biased region" description="Basic and acidic residues" evidence="1">
    <location>
        <begin position="344"/>
        <end position="371"/>
    </location>
</feature>
<dbReference type="eggNOG" id="ENOG502ZB45">
    <property type="taxonomic scope" value="Bacteria"/>
</dbReference>
<proteinExistence type="predicted"/>
<dbReference type="Proteomes" id="UP000002985">
    <property type="component" value="Unassembled WGS sequence"/>
</dbReference>
<evidence type="ECO:0000313" key="2">
    <source>
        <dbReference type="EMBL" id="GAB63097.1"/>
    </source>
</evidence>
<gene>
    <name evidence="2" type="ORF">KSU1_C1501</name>
</gene>
<comment type="caution">
    <text evidence="2">The sequence shown here is derived from an EMBL/GenBank/DDBJ whole genome shotgun (WGS) entry which is preliminary data.</text>
</comment>